<keyword evidence="4" id="KW-0378">Hydrolase</keyword>
<dbReference type="InterPro" id="IPR014881">
    <property type="entry name" value="NOB1_Zn-bd"/>
</dbReference>
<keyword evidence="12" id="KW-0255">Endonuclease</keyword>
<evidence type="ECO:0000313" key="12">
    <source>
        <dbReference type="EMBL" id="OLL22159.1"/>
    </source>
</evidence>
<dbReference type="InterPro" id="IPR017117">
    <property type="entry name" value="Nob1_euk"/>
</dbReference>
<accession>A0A1U7LHN7</accession>
<evidence type="ECO:0000259" key="11">
    <source>
        <dbReference type="Pfam" id="PF17146"/>
    </source>
</evidence>
<feature type="compositionally biased region" description="Polar residues" evidence="9">
    <location>
        <begin position="413"/>
        <end position="422"/>
    </location>
</feature>
<dbReference type="GO" id="GO:0030688">
    <property type="term" value="C:preribosome, small subunit precursor"/>
    <property type="evidence" value="ECO:0007669"/>
    <property type="project" value="EnsemblFungi"/>
</dbReference>
<dbReference type="GO" id="GO:0046872">
    <property type="term" value="F:metal ion binding"/>
    <property type="evidence" value="ECO:0007669"/>
    <property type="project" value="UniProtKB-UniRule"/>
</dbReference>
<feature type="region of interest" description="Disordered" evidence="9">
    <location>
        <begin position="400"/>
        <end position="422"/>
    </location>
</feature>
<dbReference type="GO" id="GO:0005737">
    <property type="term" value="C:cytoplasm"/>
    <property type="evidence" value="ECO:0007669"/>
    <property type="project" value="EnsemblFungi"/>
</dbReference>
<evidence type="ECO:0000256" key="3">
    <source>
        <dbReference type="ARBA" id="ARBA00022723"/>
    </source>
</evidence>
<feature type="binding site" evidence="8">
    <location>
        <position position="297"/>
    </location>
    <ligand>
        <name>Zn(2+)</name>
        <dbReference type="ChEBI" id="CHEBI:29105"/>
    </ligand>
</feature>
<dbReference type="OMA" id="GYELECE"/>
<evidence type="ECO:0000256" key="7">
    <source>
        <dbReference type="PIRNR" id="PIRNR037125"/>
    </source>
</evidence>
<dbReference type="CDD" id="cd09876">
    <property type="entry name" value="PIN_Nob1-like"/>
    <property type="match status" value="1"/>
</dbReference>
<dbReference type="GO" id="GO:0070181">
    <property type="term" value="F:small ribosomal subunit rRNA binding"/>
    <property type="evidence" value="ECO:0007669"/>
    <property type="project" value="EnsemblFungi"/>
</dbReference>
<dbReference type="InterPro" id="IPR036283">
    <property type="entry name" value="NOB1_Zf-like_sf"/>
</dbReference>
<evidence type="ECO:0000256" key="9">
    <source>
        <dbReference type="SAM" id="MobiDB-lite"/>
    </source>
</evidence>
<comment type="similarity">
    <text evidence="1 7">Belongs to the NOB1 family.</text>
</comment>
<dbReference type="Proteomes" id="UP000186594">
    <property type="component" value="Unassembled WGS sequence"/>
</dbReference>
<keyword evidence="2" id="KW-0540">Nuclease</keyword>
<dbReference type="Gene3D" id="3.40.50.1010">
    <property type="entry name" value="5'-nuclease"/>
    <property type="match status" value="1"/>
</dbReference>
<dbReference type="GO" id="GO:0000462">
    <property type="term" value="P:maturation of SSU-rRNA from tricistronic rRNA transcript (SSU-rRNA, 5.8S rRNA, LSU-rRNA)"/>
    <property type="evidence" value="ECO:0007669"/>
    <property type="project" value="EnsemblFungi"/>
</dbReference>
<feature type="domain" description="Ribonuclease PIN" evidence="11">
    <location>
        <begin position="17"/>
        <end position="105"/>
    </location>
</feature>
<keyword evidence="13" id="KW-1185">Reference proteome</keyword>
<comment type="subcellular location">
    <subcellularLocation>
        <location evidence="7">Nucleus</location>
        <location evidence="7">Nucleolus</location>
    </subcellularLocation>
</comment>
<keyword evidence="6 7" id="KW-0539">Nucleus</keyword>
<feature type="binding site" evidence="8">
    <location>
        <position position="300"/>
    </location>
    <ligand>
        <name>Zn(2+)</name>
        <dbReference type="ChEBI" id="CHEBI:29105"/>
    </ligand>
</feature>
<dbReference type="Pfam" id="PF17146">
    <property type="entry name" value="PIN_6"/>
    <property type="match status" value="1"/>
</dbReference>
<dbReference type="GO" id="GO:0043248">
    <property type="term" value="P:proteasome assembly"/>
    <property type="evidence" value="ECO:0007669"/>
    <property type="project" value="EnsemblFungi"/>
</dbReference>
<reference evidence="12 13" key="1">
    <citation type="submission" date="2016-04" db="EMBL/GenBank/DDBJ databases">
        <title>Evolutionary innovation and constraint leading to complex multicellularity in the Ascomycota.</title>
        <authorList>
            <person name="Cisse O."/>
            <person name="Nguyen A."/>
            <person name="Hewitt D.A."/>
            <person name="Jedd G."/>
            <person name="Stajich J.E."/>
        </authorList>
    </citation>
    <scope>NUCLEOTIDE SEQUENCE [LARGE SCALE GENOMIC DNA]</scope>
    <source>
        <strain evidence="12 13">DAH-3</strain>
    </source>
</reference>
<feature type="binding site" evidence="8">
    <location>
        <position position="312"/>
    </location>
    <ligand>
        <name>Zn(2+)</name>
        <dbReference type="ChEBI" id="CHEBI:29105"/>
    </ligand>
</feature>
<evidence type="ECO:0000259" key="10">
    <source>
        <dbReference type="Pfam" id="PF08772"/>
    </source>
</evidence>
<feature type="domain" description="Nin one binding (NOB1) Zn-ribbon-like" evidence="10">
    <location>
        <begin position="287"/>
        <end position="327"/>
    </location>
</feature>
<evidence type="ECO:0000256" key="6">
    <source>
        <dbReference type="ARBA" id="ARBA00023242"/>
    </source>
</evidence>
<dbReference type="FunFam" id="3.40.50.1010:FF:000020">
    <property type="entry name" value="20S-pre-rRNA D-site endonuclease NOB1"/>
    <property type="match status" value="1"/>
</dbReference>
<organism evidence="12 13">
    <name type="scientific">Neolecta irregularis (strain DAH-3)</name>
    <dbReference type="NCBI Taxonomy" id="1198029"/>
    <lineage>
        <taxon>Eukaryota</taxon>
        <taxon>Fungi</taxon>
        <taxon>Dikarya</taxon>
        <taxon>Ascomycota</taxon>
        <taxon>Taphrinomycotina</taxon>
        <taxon>Neolectales</taxon>
        <taxon>Neolectaceae</taxon>
        <taxon>Neolecta</taxon>
    </lineage>
</organism>
<dbReference type="EMBL" id="LXFE01003817">
    <property type="protein sequence ID" value="OLL22159.1"/>
    <property type="molecule type" value="Genomic_DNA"/>
</dbReference>
<dbReference type="OrthoDB" id="446759at2759"/>
<dbReference type="PIRSF" id="PIRSF037125">
    <property type="entry name" value="D-site_20S_pre-rRNA_nuclease"/>
    <property type="match status" value="1"/>
</dbReference>
<dbReference type="PANTHER" id="PTHR12814:SF2">
    <property type="entry name" value="RNA-BINDING PROTEIN NOB1"/>
    <property type="match status" value="1"/>
</dbReference>
<dbReference type="STRING" id="1198029.A0A1U7LHN7"/>
<evidence type="ECO:0000256" key="8">
    <source>
        <dbReference type="PIRSR" id="PIRSR037125-1"/>
    </source>
</evidence>
<comment type="caution">
    <text evidence="12">The sequence shown here is derived from an EMBL/GenBank/DDBJ whole genome shotgun (WGS) entry which is preliminary data.</text>
</comment>
<gene>
    <name evidence="12" type="ORF">NEOLI_004519</name>
</gene>
<comment type="function">
    <text evidence="7">Required for the synthesis of 40S ribosome subunits. Has a role in processing 20S pre-rRNA into the mature 18S rRNA, where it is required for cleavage at the 3' end of the mature 18S rRNA (D-site). Accompanies the 20S pre-rRNA from the nucleus to the cytoplasm.</text>
</comment>
<dbReference type="GO" id="GO:0005730">
    <property type="term" value="C:nucleolus"/>
    <property type="evidence" value="ECO:0007669"/>
    <property type="project" value="UniProtKB-SubCell"/>
</dbReference>
<keyword evidence="5 7" id="KW-0862">Zinc</keyword>
<sequence>MTACETDLCKNKRVGHLVLDTAPFIQDDLSTLRGCAHHYYTTAAVIAEIKDAEARRKLELWESEISKRVPNHDSVQRVVEFAKKTGDYDVLSAVDIQVIALTLQLDCQHANGSVRLRKEPLKVWCCFGKSDTSAVDIQVIALTLQLDCQHANGTVRLRKEPLKVETASNPRPRYDEVKSVASISESSISPSESESASMVRRRTATPSIAAFSSLDLGSTLPRSYDDGWITPSNVSSYSQSTGTAVTTASKLEPRTLKVACATSDFAMQNVLLQMGLNVVNPSDSRRIRFIKSFVMRCHACYKITKDMSKRFCPTCGGNTLLKTTCSGTTGEPLYVSSFLADEEYPIPATRHGSANGKGPGNLVLREDQKEYQVKIRERQKERDVLDPDWLPGMFTGEREKKSGWVQIGHGKRNPNQVRNLGK</sequence>
<keyword evidence="3 7" id="KW-0479">Metal-binding</keyword>
<evidence type="ECO:0000256" key="2">
    <source>
        <dbReference type="ARBA" id="ARBA00022722"/>
    </source>
</evidence>
<dbReference type="GO" id="GO:0016787">
    <property type="term" value="F:hydrolase activity"/>
    <property type="evidence" value="ECO:0007669"/>
    <property type="project" value="UniProtKB-KW"/>
</dbReference>
<dbReference type="InterPro" id="IPR039907">
    <property type="entry name" value="NOB1"/>
</dbReference>
<proteinExistence type="inferred from homology"/>
<dbReference type="InterPro" id="IPR033411">
    <property type="entry name" value="Ribonuclease_PIN"/>
</dbReference>
<dbReference type="Pfam" id="PF08772">
    <property type="entry name" value="Zn_ribbon_NOB1"/>
    <property type="match status" value="1"/>
</dbReference>
<dbReference type="Gene3D" id="6.20.210.10">
    <property type="entry name" value="Nin one binding (NOB1), Zn-ribbon-like"/>
    <property type="match status" value="1"/>
</dbReference>
<dbReference type="PANTHER" id="PTHR12814">
    <property type="entry name" value="RNA-BINDING PROTEIN NOB1"/>
    <property type="match status" value="1"/>
</dbReference>
<dbReference type="AlphaFoldDB" id="A0A1U7LHN7"/>
<dbReference type="SUPFAM" id="SSF144206">
    <property type="entry name" value="NOB1 zinc finger-like"/>
    <property type="match status" value="1"/>
</dbReference>
<protein>
    <recommendedName>
        <fullName evidence="7">20S-pre-rRNA D-site endonuclease NOB1</fullName>
    </recommendedName>
</protein>
<dbReference type="GO" id="GO:0004521">
    <property type="term" value="F:RNA endonuclease activity"/>
    <property type="evidence" value="ECO:0007669"/>
    <property type="project" value="UniProtKB-UniRule"/>
</dbReference>
<evidence type="ECO:0000256" key="4">
    <source>
        <dbReference type="ARBA" id="ARBA00022801"/>
    </source>
</evidence>
<evidence type="ECO:0000256" key="5">
    <source>
        <dbReference type="ARBA" id="ARBA00022833"/>
    </source>
</evidence>
<name>A0A1U7LHN7_NEOID</name>
<evidence type="ECO:0000256" key="1">
    <source>
        <dbReference type="ARBA" id="ARBA00005858"/>
    </source>
</evidence>
<evidence type="ECO:0000313" key="13">
    <source>
        <dbReference type="Proteomes" id="UP000186594"/>
    </source>
</evidence>
<feature type="binding site" evidence="8">
    <location>
        <position position="315"/>
    </location>
    <ligand>
        <name>Zn(2+)</name>
        <dbReference type="ChEBI" id="CHEBI:29105"/>
    </ligand>
</feature>